<dbReference type="Proteomes" id="UP000594638">
    <property type="component" value="Unassembled WGS sequence"/>
</dbReference>
<feature type="region of interest" description="Disordered" evidence="1">
    <location>
        <begin position="53"/>
        <end position="114"/>
    </location>
</feature>
<reference evidence="2 3" key="1">
    <citation type="submission" date="2019-12" db="EMBL/GenBank/DDBJ databases">
        <authorList>
            <person name="Alioto T."/>
            <person name="Alioto T."/>
            <person name="Gomez Garrido J."/>
        </authorList>
    </citation>
    <scope>NUCLEOTIDE SEQUENCE [LARGE SCALE GENOMIC DNA]</scope>
</reference>
<dbReference type="InterPro" id="IPR040344">
    <property type="entry name" value="At3g17950-like"/>
</dbReference>
<dbReference type="PANTHER" id="PTHR33544">
    <property type="entry name" value="DUF4005 DOMAIN-CONTAINING PROTEIN-RELATED"/>
    <property type="match status" value="1"/>
</dbReference>
<name>A0A8S0VNY4_OLEEU</name>
<feature type="compositionally biased region" description="Polar residues" evidence="1">
    <location>
        <begin position="104"/>
        <end position="114"/>
    </location>
</feature>
<gene>
    <name evidence="2" type="ORF">OLEA9_A025535</name>
</gene>
<dbReference type="EMBL" id="CACTIH010010132">
    <property type="protein sequence ID" value="CAA3033289.1"/>
    <property type="molecule type" value="Genomic_DNA"/>
</dbReference>
<feature type="compositionally biased region" description="Low complexity" evidence="1">
    <location>
        <begin position="7"/>
        <end position="27"/>
    </location>
</feature>
<organism evidence="2 3">
    <name type="scientific">Olea europaea subsp. europaea</name>
    <dbReference type="NCBI Taxonomy" id="158383"/>
    <lineage>
        <taxon>Eukaryota</taxon>
        <taxon>Viridiplantae</taxon>
        <taxon>Streptophyta</taxon>
        <taxon>Embryophyta</taxon>
        <taxon>Tracheophyta</taxon>
        <taxon>Spermatophyta</taxon>
        <taxon>Magnoliopsida</taxon>
        <taxon>eudicotyledons</taxon>
        <taxon>Gunneridae</taxon>
        <taxon>Pentapetalae</taxon>
        <taxon>asterids</taxon>
        <taxon>lamiids</taxon>
        <taxon>Lamiales</taxon>
        <taxon>Oleaceae</taxon>
        <taxon>Oleeae</taxon>
        <taxon>Olea</taxon>
    </lineage>
</organism>
<proteinExistence type="predicted"/>
<accession>A0A8S0VNY4</accession>
<comment type="caution">
    <text evidence="2">The sequence shown here is derived from an EMBL/GenBank/DDBJ whole genome shotgun (WGS) entry which is preliminary data.</text>
</comment>
<dbReference type="Gramene" id="OE9A025535T1">
    <property type="protein sequence ID" value="OE9A025535C1"/>
    <property type="gene ID" value="OE9A025535"/>
</dbReference>
<feature type="region of interest" description="Disordered" evidence="1">
    <location>
        <begin position="1"/>
        <end position="29"/>
    </location>
</feature>
<evidence type="ECO:0000313" key="3">
    <source>
        <dbReference type="Proteomes" id="UP000594638"/>
    </source>
</evidence>
<dbReference type="OrthoDB" id="1894399at2759"/>
<sequence>MDPANDLLASSPTHSSISSSDLDTESTGSFFHDRSTTLGILMGITLQAITFRASSSQNRQSENAGSAAHSGRKTKTPKRVGTGEQWGWRSSGFGGKEDDRSGKQDLNLSTHTYR</sequence>
<dbReference type="AlphaFoldDB" id="A0A8S0VNY4"/>
<evidence type="ECO:0000256" key="1">
    <source>
        <dbReference type="SAM" id="MobiDB-lite"/>
    </source>
</evidence>
<keyword evidence="3" id="KW-1185">Reference proteome</keyword>
<evidence type="ECO:0000313" key="2">
    <source>
        <dbReference type="EMBL" id="CAA3033289.1"/>
    </source>
</evidence>
<feature type="compositionally biased region" description="Polar residues" evidence="1">
    <location>
        <begin position="53"/>
        <end position="64"/>
    </location>
</feature>
<protein>
    <submittedName>
        <fullName evidence="2">Uncharacterized protein</fullName>
    </submittedName>
</protein>